<dbReference type="PANTHER" id="PTHR15654">
    <property type="entry name" value="COILED-COIL DOMAIN-CONTAINING PROTEIN 113-RELATED"/>
    <property type="match status" value="1"/>
</dbReference>
<organism evidence="9">
    <name type="scientific">Trepomonas sp. PC1</name>
    <dbReference type="NCBI Taxonomy" id="1076344"/>
    <lineage>
        <taxon>Eukaryota</taxon>
        <taxon>Metamonada</taxon>
        <taxon>Diplomonadida</taxon>
        <taxon>Hexamitidae</taxon>
        <taxon>Hexamitinae</taxon>
        <taxon>Trepomonas</taxon>
    </lineage>
</organism>
<dbReference type="GO" id="GO:0060271">
    <property type="term" value="P:cilium assembly"/>
    <property type="evidence" value="ECO:0007669"/>
    <property type="project" value="TreeGrafter"/>
</dbReference>
<evidence type="ECO:0000256" key="2">
    <source>
        <dbReference type="ARBA" id="ARBA00022794"/>
    </source>
</evidence>
<evidence type="ECO:0000256" key="5">
    <source>
        <dbReference type="ARBA" id="ARBA00044506"/>
    </source>
</evidence>
<dbReference type="Pfam" id="PF13870">
    <property type="entry name" value="CCDC113_CCDC96_CC"/>
    <property type="match status" value="1"/>
</dbReference>
<accession>A0A146K3Q9</accession>
<feature type="domain" description="CCDC113/CCDC96 coiled-coil" evidence="8">
    <location>
        <begin position="172"/>
        <end position="332"/>
    </location>
</feature>
<keyword evidence="4" id="KW-0966">Cell projection</keyword>
<reference evidence="9" key="1">
    <citation type="submission" date="2015-07" db="EMBL/GenBank/DDBJ databases">
        <title>Adaptation to a free-living lifestyle via gene acquisitions in the diplomonad Trepomonas sp. PC1.</title>
        <authorList>
            <person name="Xu F."/>
            <person name="Jerlstrom-Hultqvist J."/>
            <person name="Kolisko M."/>
            <person name="Simpson A.G.B."/>
            <person name="Roger A.J."/>
            <person name="Svard S.G."/>
            <person name="Andersson J.O."/>
        </authorList>
    </citation>
    <scope>NUCLEOTIDE SEQUENCE</scope>
    <source>
        <strain evidence="9">PC1</strain>
    </source>
</reference>
<dbReference type="PANTHER" id="PTHR15654:SF2">
    <property type="entry name" value="COILED-COIL DOMAIN-CONTAINING PROTEIN 113"/>
    <property type="match status" value="1"/>
</dbReference>
<dbReference type="EMBL" id="GDID01005084">
    <property type="protein sequence ID" value="JAP91522.1"/>
    <property type="molecule type" value="Transcribed_RNA"/>
</dbReference>
<evidence type="ECO:0000256" key="6">
    <source>
        <dbReference type="ARBA" id="ARBA00044798"/>
    </source>
</evidence>
<keyword evidence="2" id="KW-0970">Cilium biogenesis/degradation</keyword>
<comment type="similarity">
    <text evidence="5">Belongs to the CFAP263 family.</text>
</comment>
<dbReference type="GO" id="GO:0036064">
    <property type="term" value="C:ciliary basal body"/>
    <property type="evidence" value="ECO:0007669"/>
    <property type="project" value="TreeGrafter"/>
</dbReference>
<evidence type="ECO:0000259" key="8">
    <source>
        <dbReference type="Pfam" id="PF13870"/>
    </source>
</evidence>
<feature type="non-terminal residue" evidence="9">
    <location>
        <position position="1"/>
    </location>
</feature>
<evidence type="ECO:0000256" key="1">
    <source>
        <dbReference type="ARBA" id="ARBA00004138"/>
    </source>
</evidence>
<dbReference type="AlphaFoldDB" id="A0A146K3Q9"/>
<evidence type="ECO:0000256" key="3">
    <source>
        <dbReference type="ARBA" id="ARBA00023054"/>
    </source>
</evidence>
<protein>
    <recommendedName>
        <fullName evidence="6">Cilia- and flagella-associated protein 263</fullName>
    </recommendedName>
</protein>
<comment type="subcellular location">
    <subcellularLocation>
        <location evidence="1">Cell projection</location>
        <location evidence="1">Cilium</location>
    </subcellularLocation>
</comment>
<sequence>SLTTQGLAVTRFNNADQMDEIIQQNELLMKENDYLSAFLARLEEEEKNLEDDVEESLLSPNQKLIIALFETQQLDKEKEHLQHQLVFTQVKEHALVTAAEQKLALLNRLLFQFQREVLGDQQVSNQFMQTKNGVEQIIHKMPKQVFASAIQNFYEKQISLMKLNIEQFTNQFNIVQQQMQAQAQNRAAAKAKEGGLSQIDFEQLEIENNKLQDKVATRNQEMLRVKLSAGNCMKNLNKIKVDLNQVVDRKRKYDEDVKEKQKKISEIEKNIIKTKKELEQDNKVLQVLRQKEIFAHDGPQGIDYLSLKVMQNTLERAVSDIERKIAIKKREIDNMRIK</sequence>
<gene>
    <name evidence="9" type="ORF">TPC1_16843</name>
</gene>
<dbReference type="InterPro" id="IPR025254">
    <property type="entry name" value="CCDC113/CCDC96_CC"/>
</dbReference>
<evidence type="ECO:0000256" key="4">
    <source>
        <dbReference type="ARBA" id="ARBA00023273"/>
    </source>
</evidence>
<feature type="coiled-coil region" evidence="7">
    <location>
        <begin position="201"/>
        <end position="338"/>
    </location>
</feature>
<keyword evidence="3 7" id="KW-0175">Coiled coil</keyword>
<evidence type="ECO:0000256" key="7">
    <source>
        <dbReference type="SAM" id="Coils"/>
    </source>
</evidence>
<dbReference type="GO" id="GO:0005930">
    <property type="term" value="C:axoneme"/>
    <property type="evidence" value="ECO:0007669"/>
    <property type="project" value="TreeGrafter"/>
</dbReference>
<dbReference type="InterPro" id="IPR051885">
    <property type="entry name" value="CC_CF"/>
</dbReference>
<proteinExistence type="inferred from homology"/>
<name>A0A146K3Q9_9EUKA</name>
<evidence type="ECO:0000313" key="9">
    <source>
        <dbReference type="EMBL" id="JAP91522.1"/>
    </source>
</evidence>